<keyword evidence="1 3" id="KW-0547">Nucleotide-binding</keyword>
<evidence type="ECO:0000313" key="6">
    <source>
        <dbReference type="Proteomes" id="UP001501509"/>
    </source>
</evidence>
<dbReference type="Gene3D" id="3.40.50.300">
    <property type="entry name" value="P-loop containing nucleotide triphosphate hydrolases"/>
    <property type="match status" value="1"/>
</dbReference>
<dbReference type="SUPFAM" id="SSF52540">
    <property type="entry name" value="P-loop containing nucleoside triphosphate hydrolases"/>
    <property type="match status" value="1"/>
</dbReference>
<dbReference type="PROSITE" id="PS50901">
    <property type="entry name" value="FTSK"/>
    <property type="match status" value="1"/>
</dbReference>
<feature type="binding site" evidence="3">
    <location>
        <begin position="204"/>
        <end position="211"/>
    </location>
    <ligand>
        <name>ATP</name>
        <dbReference type="ChEBI" id="CHEBI:30616"/>
    </ligand>
</feature>
<feature type="domain" description="FtsK" evidence="4">
    <location>
        <begin position="187"/>
        <end position="374"/>
    </location>
</feature>
<keyword evidence="6" id="KW-1185">Reference proteome</keyword>
<dbReference type="Proteomes" id="UP001501509">
    <property type="component" value="Unassembled WGS sequence"/>
</dbReference>
<dbReference type="PANTHER" id="PTHR22683">
    <property type="entry name" value="SPORULATION PROTEIN RELATED"/>
    <property type="match status" value="1"/>
</dbReference>
<keyword evidence="2 3" id="KW-0067">ATP-binding</keyword>
<dbReference type="RefSeq" id="WP_344544143.1">
    <property type="nucleotide sequence ID" value="NZ_BAAATD010000006.1"/>
</dbReference>
<dbReference type="InterPro" id="IPR027417">
    <property type="entry name" value="P-loop_NTPase"/>
</dbReference>
<proteinExistence type="predicted"/>
<organism evidence="5 6">
    <name type="scientific">Actinomadura fulvescens</name>
    <dbReference type="NCBI Taxonomy" id="46160"/>
    <lineage>
        <taxon>Bacteria</taxon>
        <taxon>Bacillati</taxon>
        <taxon>Actinomycetota</taxon>
        <taxon>Actinomycetes</taxon>
        <taxon>Streptosporangiales</taxon>
        <taxon>Thermomonosporaceae</taxon>
        <taxon>Actinomadura</taxon>
    </lineage>
</organism>
<evidence type="ECO:0000256" key="2">
    <source>
        <dbReference type="ARBA" id="ARBA00022840"/>
    </source>
</evidence>
<dbReference type="InterPro" id="IPR002543">
    <property type="entry name" value="FtsK_dom"/>
</dbReference>
<reference evidence="6" key="1">
    <citation type="journal article" date="2019" name="Int. J. Syst. Evol. Microbiol.">
        <title>The Global Catalogue of Microorganisms (GCM) 10K type strain sequencing project: providing services to taxonomists for standard genome sequencing and annotation.</title>
        <authorList>
            <consortium name="The Broad Institute Genomics Platform"/>
            <consortium name="The Broad Institute Genome Sequencing Center for Infectious Disease"/>
            <person name="Wu L."/>
            <person name="Ma J."/>
        </authorList>
    </citation>
    <scope>NUCLEOTIDE SEQUENCE [LARGE SCALE GENOMIC DNA]</scope>
    <source>
        <strain evidence="6">JCM 6833</strain>
    </source>
</reference>
<dbReference type="EMBL" id="BAAATD010000006">
    <property type="protein sequence ID" value="GAA2607649.1"/>
    <property type="molecule type" value="Genomic_DNA"/>
</dbReference>
<evidence type="ECO:0000259" key="4">
    <source>
        <dbReference type="PROSITE" id="PS50901"/>
    </source>
</evidence>
<evidence type="ECO:0000313" key="5">
    <source>
        <dbReference type="EMBL" id="GAA2607649.1"/>
    </source>
</evidence>
<evidence type="ECO:0000256" key="3">
    <source>
        <dbReference type="PROSITE-ProRule" id="PRU00289"/>
    </source>
</evidence>
<dbReference type="Pfam" id="PF01580">
    <property type="entry name" value="FtsK_SpoIIIE"/>
    <property type="match status" value="2"/>
</dbReference>
<accession>A0ABP6CC54</accession>
<dbReference type="PANTHER" id="PTHR22683:SF41">
    <property type="entry name" value="DNA TRANSLOCASE FTSK"/>
    <property type="match status" value="1"/>
</dbReference>
<evidence type="ECO:0000256" key="1">
    <source>
        <dbReference type="ARBA" id="ARBA00022741"/>
    </source>
</evidence>
<gene>
    <name evidence="5" type="ORF">GCM10010411_47340</name>
</gene>
<sequence>MDGQTFALVLGVLAAAAAGLWAWRHWHPLSFWYGVGYPLRALHVYLTWRAVAAGCKLTRSKRAFRMTLDALPVVGPAARSAAQVVEYKRRVRRVDVEQAPRLGLVLPTPYGWRVRLKLHDGQIPDDYAKAAERLAHAWRVHGVRVLARRPGRITLLATRRDPLVHIAPSGGWSGELLVVRLGNLENGEPWVIDFRAVPHWINVGATQSGKSNLCNAIIKELAPQPVALVGFDLKGGVEFTPYAPRLSALATNRKESVDLLQDLLGEVHNRMALCRVHGARNVWKLPEELRPMPIVALVDEVAELFLMADKSEKDEVARTGTALLRIVQLGRAFAVYLIICGQRIGSDLGPGVTALRAQLSGRICHRVNDPETANMALGDLDPAALDAARLIPAEAPGVAVVAGQDGTWHRARSEYVSEEAAETAAHTYADLAPAWAELIGRDLTAAA</sequence>
<comment type="caution">
    <text evidence="5">The sequence shown here is derived from an EMBL/GenBank/DDBJ whole genome shotgun (WGS) entry which is preliminary data.</text>
</comment>
<protein>
    <submittedName>
        <fullName evidence="5">FtsK/SpoIIIE domain-containing protein</fullName>
    </submittedName>
</protein>
<name>A0ABP6CC54_9ACTN</name>
<dbReference type="InterPro" id="IPR050206">
    <property type="entry name" value="FtsK/SpoIIIE/SftA"/>
</dbReference>